<feature type="transmembrane region" description="Helical" evidence="1">
    <location>
        <begin position="90"/>
        <end position="114"/>
    </location>
</feature>
<dbReference type="Proteomes" id="UP001141950">
    <property type="component" value="Unassembled WGS sequence"/>
</dbReference>
<reference evidence="3" key="1">
    <citation type="submission" date="2022-08" db="EMBL/GenBank/DDBJ databases">
        <title>The genomic sequence of strain Paenibacillus sp. SCIV0701.</title>
        <authorList>
            <person name="Zhao H."/>
        </authorList>
    </citation>
    <scope>NUCLEOTIDE SEQUENCE</scope>
    <source>
        <strain evidence="3">SCIV0701</strain>
    </source>
</reference>
<keyword evidence="1" id="KW-0472">Membrane</keyword>
<evidence type="ECO:0000256" key="1">
    <source>
        <dbReference type="SAM" id="Phobius"/>
    </source>
</evidence>
<accession>A0A9X2MPY2</accession>
<protein>
    <submittedName>
        <fullName evidence="3">DoxX family protein</fullName>
    </submittedName>
</protein>
<organism evidence="3 4">
    <name type="scientific">Paenibacillus soyae</name>
    <dbReference type="NCBI Taxonomy" id="2969249"/>
    <lineage>
        <taxon>Bacteria</taxon>
        <taxon>Bacillati</taxon>
        <taxon>Bacillota</taxon>
        <taxon>Bacilli</taxon>
        <taxon>Bacillales</taxon>
        <taxon>Paenibacillaceae</taxon>
        <taxon>Paenibacillus</taxon>
    </lineage>
</organism>
<gene>
    <name evidence="3" type="ORF">NQZ67_09235</name>
</gene>
<evidence type="ECO:0000313" key="3">
    <source>
        <dbReference type="EMBL" id="MCR2804059.1"/>
    </source>
</evidence>
<dbReference type="InterPro" id="IPR007301">
    <property type="entry name" value="DoxD"/>
</dbReference>
<keyword evidence="1" id="KW-1133">Transmembrane helix</keyword>
<comment type="caution">
    <text evidence="3">The sequence shown here is derived from an EMBL/GenBank/DDBJ whole genome shotgun (WGS) entry which is preliminary data.</text>
</comment>
<dbReference type="PANTHER" id="PTHR39157:SF1">
    <property type="entry name" value="DOXX FAMILY PROTEIN"/>
    <property type="match status" value="1"/>
</dbReference>
<dbReference type="EMBL" id="JANIPJ010000005">
    <property type="protein sequence ID" value="MCR2804059.1"/>
    <property type="molecule type" value="Genomic_DNA"/>
</dbReference>
<dbReference type="Pfam" id="PF04173">
    <property type="entry name" value="DoxD"/>
    <property type="match status" value="1"/>
</dbReference>
<dbReference type="PANTHER" id="PTHR39157">
    <property type="entry name" value="INTEGRAL MEMBRANE PROTEIN-RELATED"/>
    <property type="match status" value="1"/>
</dbReference>
<name>A0A9X2MPY2_9BACL</name>
<sequence length="180" mass="19942">MMKFLRENVYAAGLLFLLRIYVGWEWLNAGFHKLTGGFDATGFLKNAIANPVSDKGTQELVYPTFTRFLEQVALPNVKIINFLIPVGETLVGIGLIVGGLTAAAAFFGLMMNFMFLFAGTVSTNPWLILLGLVVIAAGTNAGRFGIDYYLLPLLRKLMRRNDQEKPQTPTLPKPRHRAAH</sequence>
<evidence type="ECO:0000259" key="2">
    <source>
        <dbReference type="Pfam" id="PF04173"/>
    </source>
</evidence>
<proteinExistence type="predicted"/>
<feature type="domain" description="TQO small subunit DoxD" evidence="2">
    <location>
        <begin position="15"/>
        <end position="156"/>
    </location>
</feature>
<keyword evidence="1" id="KW-0812">Transmembrane</keyword>
<dbReference type="AlphaFoldDB" id="A0A9X2MPY2"/>
<evidence type="ECO:0000313" key="4">
    <source>
        <dbReference type="Proteomes" id="UP001141950"/>
    </source>
</evidence>
<dbReference type="RefSeq" id="WP_257444843.1">
    <property type="nucleotide sequence ID" value="NZ_JANIPJ010000005.1"/>
</dbReference>
<keyword evidence="4" id="KW-1185">Reference proteome</keyword>